<reference evidence="2 3" key="1">
    <citation type="submission" date="2020-08" db="EMBL/GenBank/DDBJ databases">
        <title>Genomic Encyclopedia of Type Strains, Phase IV (KMG-IV): sequencing the most valuable type-strain genomes for metagenomic binning, comparative biology and taxonomic classification.</title>
        <authorList>
            <person name="Goeker M."/>
        </authorList>
    </citation>
    <scope>NUCLEOTIDE SEQUENCE [LARGE SCALE GENOMIC DNA]</scope>
    <source>
        <strain evidence="2 3">DSM 105137</strain>
    </source>
</reference>
<keyword evidence="1" id="KW-0732">Signal</keyword>
<dbReference type="AlphaFoldDB" id="A0A840EBS6"/>
<feature type="chain" id="PRO_5032741000" description="Long-chain fatty acid transport protein" evidence="1">
    <location>
        <begin position="20"/>
        <end position="458"/>
    </location>
</feature>
<gene>
    <name evidence="2" type="ORF">GGR28_002073</name>
</gene>
<evidence type="ECO:0000313" key="2">
    <source>
        <dbReference type="EMBL" id="MBB4079448.1"/>
    </source>
</evidence>
<dbReference type="RefSeq" id="WP_183495703.1">
    <property type="nucleotide sequence ID" value="NZ_JACIFF010000005.1"/>
</dbReference>
<dbReference type="SUPFAM" id="SSF56935">
    <property type="entry name" value="Porins"/>
    <property type="match status" value="1"/>
</dbReference>
<dbReference type="EMBL" id="JACIFF010000005">
    <property type="protein sequence ID" value="MBB4079448.1"/>
    <property type="molecule type" value="Genomic_DNA"/>
</dbReference>
<organism evidence="2 3">
    <name type="scientific">Neolewinella aquimaris</name>
    <dbReference type="NCBI Taxonomy" id="1835722"/>
    <lineage>
        <taxon>Bacteria</taxon>
        <taxon>Pseudomonadati</taxon>
        <taxon>Bacteroidota</taxon>
        <taxon>Saprospiria</taxon>
        <taxon>Saprospirales</taxon>
        <taxon>Lewinellaceae</taxon>
        <taxon>Neolewinella</taxon>
    </lineage>
</organism>
<sequence length="458" mass="50121">MYKSSLLPFALLLVFLAYGSGVVAQTTPGLDFVDIRPKQNSPLSRFGLGDPMDQVHAAAAGMGGLQSTYQDAYHLNLLNPASLASLQATSFEIGIYARNSELTDASGSANAWQGNLRYIALGFPLRNPINLNLDRLMNSWNGGMAFSLAPTTLVGYDLELRSEDDITGPTSNQLKGTGGAYRFSWSTALRYRGLSGGLNVNYNFGKITNSRILAFDSIPEALATEFLEELSVSGFSLGYGLQYAINFTDIDEAGLKVPNGKRIIVGANGTLGGNVNSESSLLFRKFSPSGNVSIRDTVRFEEGVGGNVSLPASYSVGLAFEDFNRLYVGAEYGGTAYSNYTNDAQPEQLADVNRIAVGIQYIPNYDSYNRYWQRVRYRLGARLEDDPRVVSGVQARRNAVTLGLGFPIRLPRQQVSFLDLAVEYGKFGVPDVLDETYVQLMLGFSLNDNSWFFKRKLN</sequence>
<proteinExistence type="predicted"/>
<evidence type="ECO:0008006" key="4">
    <source>
        <dbReference type="Google" id="ProtNLM"/>
    </source>
</evidence>
<protein>
    <recommendedName>
        <fullName evidence="4">Long-chain fatty acid transport protein</fullName>
    </recommendedName>
</protein>
<comment type="caution">
    <text evidence="2">The sequence shown here is derived from an EMBL/GenBank/DDBJ whole genome shotgun (WGS) entry which is preliminary data.</text>
</comment>
<dbReference type="Proteomes" id="UP000576209">
    <property type="component" value="Unassembled WGS sequence"/>
</dbReference>
<accession>A0A840EBS6</accession>
<evidence type="ECO:0000313" key="3">
    <source>
        <dbReference type="Proteomes" id="UP000576209"/>
    </source>
</evidence>
<dbReference type="Gene3D" id="2.40.160.60">
    <property type="entry name" value="Outer membrane protein transport protein (OMPP1/FadL/TodX)"/>
    <property type="match status" value="1"/>
</dbReference>
<keyword evidence="3" id="KW-1185">Reference proteome</keyword>
<feature type="signal peptide" evidence="1">
    <location>
        <begin position="1"/>
        <end position="19"/>
    </location>
</feature>
<name>A0A840EBS6_9BACT</name>
<evidence type="ECO:0000256" key="1">
    <source>
        <dbReference type="SAM" id="SignalP"/>
    </source>
</evidence>